<protein>
    <submittedName>
        <fullName evidence="2">Uncharacterized protein</fullName>
    </submittedName>
</protein>
<evidence type="ECO:0000313" key="2">
    <source>
        <dbReference type="EMBL" id="MBP2240218.1"/>
    </source>
</evidence>
<evidence type="ECO:0000313" key="3">
    <source>
        <dbReference type="Proteomes" id="UP001519293"/>
    </source>
</evidence>
<keyword evidence="1" id="KW-1133">Transmembrane helix</keyword>
<keyword evidence="1" id="KW-0812">Transmembrane</keyword>
<evidence type="ECO:0000256" key="1">
    <source>
        <dbReference type="SAM" id="Phobius"/>
    </source>
</evidence>
<accession>A0ABS4RBX8</accession>
<dbReference type="Proteomes" id="UP001519293">
    <property type="component" value="Unassembled WGS sequence"/>
</dbReference>
<dbReference type="RefSeq" id="WP_066393787.1">
    <property type="nucleotide sequence ID" value="NZ_JAGIKZ010000002.1"/>
</dbReference>
<reference evidence="2 3" key="1">
    <citation type="submission" date="2021-03" db="EMBL/GenBank/DDBJ databases">
        <title>Genomic Encyclopedia of Type Strains, Phase IV (KMG-IV): sequencing the most valuable type-strain genomes for metagenomic binning, comparative biology and taxonomic classification.</title>
        <authorList>
            <person name="Goeker M."/>
        </authorList>
    </citation>
    <scope>NUCLEOTIDE SEQUENCE [LARGE SCALE GENOMIC DNA]</scope>
    <source>
        <strain evidence="2 3">DSM 26675</strain>
    </source>
</reference>
<sequence length="76" mass="8750">MKNNLKNVLIGILITLPIASITSFVLGYWKIGIAIGGAFVWLLQPISEYYSDKNREYLFSSYSKNKQSNNHNKYFD</sequence>
<keyword evidence="1" id="KW-0472">Membrane</keyword>
<gene>
    <name evidence="2" type="ORF">J2Z40_000771</name>
</gene>
<feature type="transmembrane region" description="Helical" evidence="1">
    <location>
        <begin position="7"/>
        <end position="25"/>
    </location>
</feature>
<comment type="caution">
    <text evidence="2">The sequence shown here is derived from an EMBL/GenBank/DDBJ whole genome shotgun (WGS) entry which is preliminary data.</text>
</comment>
<name>A0ABS4RBX8_9BACI</name>
<organism evidence="2 3">
    <name type="scientific">Cytobacillus eiseniae</name>
    <dbReference type="NCBI Taxonomy" id="762947"/>
    <lineage>
        <taxon>Bacteria</taxon>
        <taxon>Bacillati</taxon>
        <taxon>Bacillota</taxon>
        <taxon>Bacilli</taxon>
        <taxon>Bacillales</taxon>
        <taxon>Bacillaceae</taxon>
        <taxon>Cytobacillus</taxon>
    </lineage>
</organism>
<dbReference type="EMBL" id="JAGIKZ010000002">
    <property type="protein sequence ID" value="MBP2240218.1"/>
    <property type="molecule type" value="Genomic_DNA"/>
</dbReference>
<proteinExistence type="predicted"/>
<keyword evidence="3" id="KW-1185">Reference proteome</keyword>